<organism evidence="1">
    <name type="scientific">marine sediment metagenome</name>
    <dbReference type="NCBI Taxonomy" id="412755"/>
    <lineage>
        <taxon>unclassified sequences</taxon>
        <taxon>metagenomes</taxon>
        <taxon>ecological metagenomes</taxon>
    </lineage>
</organism>
<protein>
    <submittedName>
        <fullName evidence="1">Uncharacterized protein</fullName>
    </submittedName>
</protein>
<proteinExistence type="predicted"/>
<reference evidence="1" key="1">
    <citation type="journal article" date="2015" name="Nature">
        <title>Complex archaea that bridge the gap between prokaryotes and eukaryotes.</title>
        <authorList>
            <person name="Spang A."/>
            <person name="Saw J.H."/>
            <person name="Jorgensen S.L."/>
            <person name="Zaremba-Niedzwiedzka K."/>
            <person name="Martijn J."/>
            <person name="Lind A.E."/>
            <person name="van Eijk R."/>
            <person name="Schleper C."/>
            <person name="Guy L."/>
            <person name="Ettema T.J."/>
        </authorList>
    </citation>
    <scope>NUCLEOTIDE SEQUENCE</scope>
</reference>
<gene>
    <name evidence="1" type="ORF">LCGC14_1051070</name>
</gene>
<comment type="caution">
    <text evidence="1">The sequence shown here is derived from an EMBL/GenBank/DDBJ whole genome shotgun (WGS) entry which is preliminary data.</text>
</comment>
<evidence type="ECO:0000313" key="1">
    <source>
        <dbReference type="EMBL" id="KKN08986.1"/>
    </source>
</evidence>
<name>A0A0F9Q6Y2_9ZZZZ</name>
<sequence length="86" mass="10436">MVMNYEEMYGGLPDYVKPLFEKEEFQIFGTVFHYFVKIYGIPLDHPPRNWCNENFGKQEEEWFFLAGEYWCFKTKEDAIAFKLGWT</sequence>
<dbReference type="AlphaFoldDB" id="A0A0F9Q6Y2"/>
<dbReference type="EMBL" id="LAZR01004395">
    <property type="protein sequence ID" value="KKN08986.1"/>
    <property type="molecule type" value="Genomic_DNA"/>
</dbReference>
<accession>A0A0F9Q6Y2</accession>